<comment type="catalytic activity">
    <reaction evidence="7">
        <text>L-cysteinyl-[prolipoprotein] + a 1,2-diacyl-sn-glycero-3-phospho-(1'-sn-glycerol) = an S-1,2-diacyl-sn-glyceryl-L-cysteinyl-[prolipoprotein] + sn-glycerol 1-phosphate + H(+)</text>
        <dbReference type="Rhea" id="RHEA:56712"/>
        <dbReference type="Rhea" id="RHEA-COMP:14679"/>
        <dbReference type="Rhea" id="RHEA-COMP:14680"/>
        <dbReference type="ChEBI" id="CHEBI:15378"/>
        <dbReference type="ChEBI" id="CHEBI:29950"/>
        <dbReference type="ChEBI" id="CHEBI:57685"/>
        <dbReference type="ChEBI" id="CHEBI:64716"/>
        <dbReference type="ChEBI" id="CHEBI:140658"/>
        <dbReference type="EC" id="2.5.1.145"/>
    </reaction>
</comment>
<dbReference type="AlphaFoldDB" id="V6IWF8"/>
<comment type="pathway">
    <text evidence="7">Protein modification; lipoprotein biosynthesis (diacylglyceryl transfer).</text>
</comment>
<keyword evidence="2 7" id="KW-1003">Cell membrane</keyword>
<evidence type="ECO:0000313" key="8">
    <source>
        <dbReference type="EMBL" id="EST11587.1"/>
    </source>
</evidence>
<dbReference type="RefSeq" id="WP_023510543.1">
    <property type="nucleotide sequence ID" value="NZ_AWTC01000010.1"/>
</dbReference>
<evidence type="ECO:0000256" key="2">
    <source>
        <dbReference type="ARBA" id="ARBA00022475"/>
    </source>
</evidence>
<evidence type="ECO:0000256" key="5">
    <source>
        <dbReference type="ARBA" id="ARBA00022989"/>
    </source>
</evidence>
<dbReference type="GO" id="GO:0005886">
    <property type="term" value="C:plasma membrane"/>
    <property type="evidence" value="ECO:0007669"/>
    <property type="project" value="UniProtKB-SubCell"/>
</dbReference>
<evidence type="ECO:0000256" key="7">
    <source>
        <dbReference type="HAMAP-Rule" id="MF_01147"/>
    </source>
</evidence>
<feature type="transmembrane region" description="Helical" evidence="7">
    <location>
        <begin position="86"/>
        <end position="111"/>
    </location>
</feature>
<accession>V6IWF8</accession>
<comment type="caution">
    <text evidence="8">The sequence shown here is derived from an EMBL/GenBank/DDBJ whole genome shotgun (WGS) entry which is preliminary data.</text>
</comment>
<protein>
    <recommendedName>
        <fullName evidence="7">Phosphatidylglycerol--prolipoprotein diacylglyceryl transferase</fullName>
        <ecNumber evidence="7">2.5.1.145</ecNumber>
    </recommendedName>
</protein>
<dbReference type="NCBIfam" id="TIGR00544">
    <property type="entry name" value="lgt"/>
    <property type="match status" value="1"/>
</dbReference>
<feature type="binding site" evidence="7">
    <location>
        <position position="137"/>
    </location>
    <ligand>
        <name>a 1,2-diacyl-sn-glycero-3-phospho-(1'-sn-glycerol)</name>
        <dbReference type="ChEBI" id="CHEBI:64716"/>
    </ligand>
</feature>
<keyword evidence="6 7" id="KW-0472">Membrane</keyword>
<name>V6IWF8_9BACL</name>
<dbReference type="PROSITE" id="PS01311">
    <property type="entry name" value="LGT"/>
    <property type="match status" value="1"/>
</dbReference>
<evidence type="ECO:0000256" key="3">
    <source>
        <dbReference type="ARBA" id="ARBA00022679"/>
    </source>
</evidence>
<dbReference type="OrthoDB" id="871140at2"/>
<keyword evidence="4 7" id="KW-0812">Transmembrane</keyword>
<feature type="transmembrane region" description="Helical" evidence="7">
    <location>
        <begin position="51"/>
        <end position="74"/>
    </location>
</feature>
<keyword evidence="8" id="KW-0449">Lipoprotein</keyword>
<dbReference type="HAMAP" id="MF_01147">
    <property type="entry name" value="Lgt"/>
    <property type="match status" value="1"/>
</dbReference>
<evidence type="ECO:0000256" key="1">
    <source>
        <dbReference type="ARBA" id="ARBA00007150"/>
    </source>
</evidence>
<dbReference type="UniPathway" id="UPA00664"/>
<keyword evidence="5 7" id="KW-1133">Transmembrane helix</keyword>
<evidence type="ECO:0000256" key="4">
    <source>
        <dbReference type="ARBA" id="ARBA00022692"/>
    </source>
</evidence>
<dbReference type="GO" id="GO:0008961">
    <property type="term" value="F:phosphatidylglycerol-prolipoprotein diacylglyceryl transferase activity"/>
    <property type="evidence" value="ECO:0007669"/>
    <property type="project" value="UniProtKB-UniRule"/>
</dbReference>
<proteinExistence type="inferred from homology"/>
<feature type="transmembrane region" description="Helical" evidence="7">
    <location>
        <begin position="175"/>
        <end position="197"/>
    </location>
</feature>
<dbReference type="Proteomes" id="UP000018296">
    <property type="component" value="Unassembled WGS sequence"/>
</dbReference>
<dbReference type="PATRIC" id="fig|1395513.3.peg.2321"/>
<keyword evidence="3 7" id="KW-0808">Transferase</keyword>
<dbReference type="InterPro" id="IPR001640">
    <property type="entry name" value="Lgt"/>
</dbReference>
<evidence type="ECO:0000313" key="9">
    <source>
        <dbReference type="Proteomes" id="UP000018296"/>
    </source>
</evidence>
<sequence>MVQTIEPINRVAFQLGSIHIYWYGIIIASGALLGLLLAMREGRRLKLPADTFTDLILYAAPIAVISARIYYVAFEWGYYSKHPGEIIAVWNGGIAIYGALIGAVLTTIVYCKLRHLSFWKVADVAAPSVILGQAIGRWGNFINQEAHGGPTTRAALEHMHLPDFIVNQMLINGTYYIPTFLYESVWNIIGFILLLVIRRVVRLKSGELFMTYVVWYAIGRSYIEGLRTDSLMLGPLRVSQWLAVVLIIVGIVLIAYWRIFQKNRPHYGEQTQH</sequence>
<dbReference type="STRING" id="1395513.P343_11485"/>
<dbReference type="eggNOG" id="COG0682">
    <property type="taxonomic scope" value="Bacteria"/>
</dbReference>
<dbReference type="Pfam" id="PF01790">
    <property type="entry name" value="LGT"/>
    <property type="match status" value="1"/>
</dbReference>
<keyword evidence="9" id="KW-1185">Reference proteome</keyword>
<organism evidence="8 9">
    <name type="scientific">Sporolactobacillus laevolacticus DSM 442</name>
    <dbReference type="NCBI Taxonomy" id="1395513"/>
    <lineage>
        <taxon>Bacteria</taxon>
        <taxon>Bacillati</taxon>
        <taxon>Bacillota</taxon>
        <taxon>Bacilli</taxon>
        <taxon>Bacillales</taxon>
        <taxon>Sporolactobacillaceae</taxon>
        <taxon>Sporolactobacillus</taxon>
    </lineage>
</organism>
<feature type="transmembrane region" description="Helical" evidence="7">
    <location>
        <begin position="20"/>
        <end position="39"/>
    </location>
</feature>
<gene>
    <name evidence="7" type="primary">lgt</name>
    <name evidence="8" type="ORF">P343_11485</name>
</gene>
<comment type="function">
    <text evidence="7">Catalyzes the transfer of the diacylglyceryl group from phosphatidylglycerol to the sulfhydryl group of the N-terminal cysteine of a prolipoprotein, the first step in the formation of mature lipoproteins.</text>
</comment>
<dbReference type="PANTHER" id="PTHR30589">
    <property type="entry name" value="PROLIPOPROTEIN DIACYLGLYCERYL TRANSFERASE"/>
    <property type="match status" value="1"/>
</dbReference>
<feature type="transmembrane region" description="Helical" evidence="7">
    <location>
        <begin position="238"/>
        <end position="257"/>
    </location>
</feature>
<feature type="transmembrane region" description="Helical" evidence="7">
    <location>
        <begin position="209"/>
        <end position="226"/>
    </location>
</feature>
<evidence type="ECO:0000256" key="6">
    <source>
        <dbReference type="ARBA" id="ARBA00023136"/>
    </source>
</evidence>
<dbReference type="PANTHER" id="PTHR30589:SF0">
    <property type="entry name" value="PHOSPHATIDYLGLYCEROL--PROLIPOPROTEIN DIACYLGLYCERYL TRANSFERASE"/>
    <property type="match status" value="1"/>
</dbReference>
<dbReference type="EMBL" id="AWTC01000010">
    <property type="protein sequence ID" value="EST11587.1"/>
    <property type="molecule type" value="Genomic_DNA"/>
</dbReference>
<dbReference type="GO" id="GO:0042158">
    <property type="term" value="P:lipoprotein biosynthetic process"/>
    <property type="evidence" value="ECO:0007669"/>
    <property type="project" value="UniProtKB-UniRule"/>
</dbReference>
<dbReference type="EC" id="2.5.1.145" evidence="7"/>
<keyword evidence="8" id="KW-0328">Glycosyltransferase</keyword>
<comment type="subcellular location">
    <subcellularLocation>
        <location evidence="7">Cell membrane</location>
        <topology evidence="7">Multi-pass membrane protein</topology>
    </subcellularLocation>
</comment>
<reference evidence="8 9" key="1">
    <citation type="journal article" date="2013" name="Genome Announc.">
        <title>Genome Sequence of Sporolactobacillus laevolacticus DSM442, an Efficient Polymer-Grade D-Lactate Producer from Agricultural Waste Cottonseed as a Nitrogen Source.</title>
        <authorList>
            <person name="Wang H."/>
            <person name="Wang L."/>
            <person name="Ju J."/>
            <person name="Yu B."/>
            <person name="Ma Y."/>
        </authorList>
    </citation>
    <scope>NUCLEOTIDE SEQUENCE [LARGE SCALE GENOMIC DNA]</scope>
    <source>
        <strain evidence="8 9">DSM 442</strain>
    </source>
</reference>
<comment type="similarity">
    <text evidence="1 7">Belongs to the Lgt family.</text>
</comment>